<dbReference type="InterPro" id="IPR031311">
    <property type="entry name" value="CHIT_BIND_RR_consensus"/>
</dbReference>
<dbReference type="PROSITE" id="PS51155">
    <property type="entry name" value="CHIT_BIND_RR_2"/>
    <property type="match status" value="1"/>
</dbReference>
<keyword evidence="1 2" id="KW-0193">Cuticle</keyword>
<evidence type="ECO:0000256" key="2">
    <source>
        <dbReference type="PROSITE-ProRule" id="PRU00497"/>
    </source>
</evidence>
<dbReference type="Pfam" id="PF00379">
    <property type="entry name" value="Chitin_bind_4"/>
    <property type="match status" value="1"/>
</dbReference>
<name>A0A9N9X6V3_PHACE</name>
<reference evidence="3" key="1">
    <citation type="submission" date="2022-01" db="EMBL/GenBank/DDBJ databases">
        <authorList>
            <person name="King R."/>
        </authorList>
    </citation>
    <scope>NUCLEOTIDE SEQUENCE</scope>
</reference>
<dbReference type="OrthoDB" id="6815232at2759"/>
<proteinExistence type="predicted"/>
<accession>A0A9N9X6V3</accession>
<dbReference type="EMBL" id="OU896712">
    <property type="protein sequence ID" value="CAG9822793.1"/>
    <property type="molecule type" value="Genomic_DNA"/>
</dbReference>
<evidence type="ECO:0000313" key="3">
    <source>
        <dbReference type="EMBL" id="CAG9822793.1"/>
    </source>
</evidence>
<dbReference type="Proteomes" id="UP001153737">
    <property type="component" value="Chromosome 6"/>
</dbReference>
<evidence type="ECO:0000256" key="1">
    <source>
        <dbReference type="ARBA" id="ARBA00022460"/>
    </source>
</evidence>
<dbReference type="PROSITE" id="PS00233">
    <property type="entry name" value="CHIT_BIND_RR_1"/>
    <property type="match status" value="1"/>
</dbReference>
<dbReference type="InterPro" id="IPR000618">
    <property type="entry name" value="Insect_cuticle"/>
</dbReference>
<dbReference type="AlphaFoldDB" id="A0A9N9X6V3"/>
<reference evidence="3" key="2">
    <citation type="submission" date="2022-10" db="EMBL/GenBank/DDBJ databases">
        <authorList>
            <consortium name="ENA_rothamsted_submissions"/>
            <consortium name="culmorum"/>
            <person name="King R."/>
        </authorList>
    </citation>
    <scope>NUCLEOTIDE SEQUENCE</scope>
</reference>
<evidence type="ECO:0000313" key="4">
    <source>
        <dbReference type="Proteomes" id="UP001153737"/>
    </source>
</evidence>
<sequence length="166" mass="18362">MYAHHAHQEPTFDTWLKSLIESFTYAFCILMKILICVLENRGFGTNADIMLDSDSCETPVIILSVVIAVASSAAVDHIDHVVPSKEAEVLQYDVENSGIDGYKFAVKTSDGLTRSEEGVLKNVGTDDESIAIQGNVDYINREGKHVHWTFTADENGFRPEGDLNPK</sequence>
<protein>
    <submittedName>
        <fullName evidence="3">Uncharacterized protein</fullName>
    </submittedName>
</protein>
<keyword evidence="4" id="KW-1185">Reference proteome</keyword>
<dbReference type="GO" id="GO:0042302">
    <property type="term" value="F:structural constituent of cuticle"/>
    <property type="evidence" value="ECO:0007669"/>
    <property type="project" value="UniProtKB-UniRule"/>
</dbReference>
<organism evidence="3 4">
    <name type="scientific">Phaedon cochleariae</name>
    <name type="common">Mustard beetle</name>
    <dbReference type="NCBI Taxonomy" id="80249"/>
    <lineage>
        <taxon>Eukaryota</taxon>
        <taxon>Metazoa</taxon>
        <taxon>Ecdysozoa</taxon>
        <taxon>Arthropoda</taxon>
        <taxon>Hexapoda</taxon>
        <taxon>Insecta</taxon>
        <taxon>Pterygota</taxon>
        <taxon>Neoptera</taxon>
        <taxon>Endopterygota</taxon>
        <taxon>Coleoptera</taxon>
        <taxon>Polyphaga</taxon>
        <taxon>Cucujiformia</taxon>
        <taxon>Chrysomeloidea</taxon>
        <taxon>Chrysomelidae</taxon>
        <taxon>Chrysomelinae</taxon>
        <taxon>Chrysomelini</taxon>
        <taxon>Phaedon</taxon>
    </lineage>
</organism>
<gene>
    <name evidence="3" type="ORF">PHAECO_LOCUS10183</name>
</gene>